<feature type="non-terminal residue" evidence="2">
    <location>
        <position position="1"/>
    </location>
</feature>
<dbReference type="PANTHER" id="PTHR15191">
    <property type="entry name" value="PROTEIN CBG20567"/>
    <property type="match status" value="1"/>
</dbReference>
<dbReference type="InterPro" id="IPR052304">
    <property type="entry name" value="PTTG1IP"/>
</dbReference>
<comment type="caution">
    <text evidence="2">The sequence shown here is derived from an EMBL/GenBank/DDBJ whole genome shotgun (WGS) entry which is preliminary data.</text>
</comment>
<dbReference type="PANTHER" id="PTHR15191:SF12">
    <property type="entry name" value="PSI DOMAIN-CONTAINING PROTEIN"/>
    <property type="match status" value="1"/>
</dbReference>
<keyword evidence="3" id="KW-1185">Reference proteome</keyword>
<evidence type="ECO:0000313" key="3">
    <source>
        <dbReference type="Proteomes" id="UP000541605"/>
    </source>
</evidence>
<feature type="non-terminal residue" evidence="2">
    <location>
        <position position="87"/>
    </location>
</feature>
<dbReference type="GO" id="GO:0006606">
    <property type="term" value="P:protein import into nucleus"/>
    <property type="evidence" value="ECO:0007669"/>
    <property type="project" value="TreeGrafter"/>
</dbReference>
<evidence type="ECO:0000313" key="2">
    <source>
        <dbReference type="EMBL" id="NXD93647.1"/>
    </source>
</evidence>
<dbReference type="EMBL" id="VWYX01000317">
    <property type="protein sequence ID" value="NXD93647.1"/>
    <property type="molecule type" value="Genomic_DNA"/>
</dbReference>
<proteinExistence type="predicted"/>
<sequence length="87" mass="10073">ACSAFSFFSCEECLKNVSCLFFFTNKTCIDYPVFFIFPSSSLCSLFFSRWGVCWINFEALIIALFFVAGLILVSITFFCCYCCYCRR</sequence>
<organism evidence="2 3">
    <name type="scientific">Chaetorhynchus papuensis</name>
    <name type="common">pygmy drongo</name>
    <dbReference type="NCBI Taxonomy" id="254446"/>
    <lineage>
        <taxon>Eukaryota</taxon>
        <taxon>Metazoa</taxon>
        <taxon>Chordata</taxon>
        <taxon>Craniata</taxon>
        <taxon>Vertebrata</taxon>
        <taxon>Euteleostomi</taxon>
        <taxon>Archelosauria</taxon>
        <taxon>Archosauria</taxon>
        <taxon>Dinosauria</taxon>
        <taxon>Saurischia</taxon>
        <taxon>Theropoda</taxon>
        <taxon>Coelurosauria</taxon>
        <taxon>Aves</taxon>
        <taxon>Neognathae</taxon>
        <taxon>Neoaves</taxon>
        <taxon>Telluraves</taxon>
        <taxon>Australaves</taxon>
        <taxon>Passeriformes</taxon>
        <taxon>Rhipiduridae</taxon>
        <taxon>Chaetorhynchus</taxon>
    </lineage>
</organism>
<keyword evidence="1" id="KW-0472">Membrane</keyword>
<keyword evidence="1" id="KW-0812">Transmembrane</keyword>
<reference evidence="2 3" key="1">
    <citation type="submission" date="2019-09" db="EMBL/GenBank/DDBJ databases">
        <title>Bird 10,000 Genomes (B10K) Project - Family phase.</title>
        <authorList>
            <person name="Zhang G."/>
        </authorList>
    </citation>
    <scope>NUCLEOTIDE SEQUENCE [LARGE SCALE GENOMIC DNA]</scope>
    <source>
        <strain evidence="2">B10K-CU-031-19</strain>
        <tissue evidence="2">Muscle</tissue>
    </source>
</reference>
<dbReference type="GO" id="GO:0005634">
    <property type="term" value="C:nucleus"/>
    <property type="evidence" value="ECO:0007669"/>
    <property type="project" value="TreeGrafter"/>
</dbReference>
<protein>
    <submittedName>
        <fullName evidence="2">PTTG protein</fullName>
    </submittedName>
</protein>
<name>A0A7K8IM86_9PASS</name>
<evidence type="ECO:0000256" key="1">
    <source>
        <dbReference type="SAM" id="Phobius"/>
    </source>
</evidence>
<dbReference type="AlphaFoldDB" id="A0A7K8IM86"/>
<accession>A0A7K8IM86</accession>
<feature type="transmembrane region" description="Helical" evidence="1">
    <location>
        <begin position="59"/>
        <end position="84"/>
    </location>
</feature>
<gene>
    <name evidence="2" type="primary">Pttg1ip_0</name>
    <name evidence="2" type="ORF">CHAPAP_R00784</name>
</gene>
<dbReference type="GO" id="GO:0005737">
    <property type="term" value="C:cytoplasm"/>
    <property type="evidence" value="ECO:0007669"/>
    <property type="project" value="TreeGrafter"/>
</dbReference>
<keyword evidence="1" id="KW-1133">Transmembrane helix</keyword>
<feature type="transmembrane region" description="Helical" evidence="1">
    <location>
        <begin position="28"/>
        <end position="47"/>
    </location>
</feature>
<dbReference type="Proteomes" id="UP000541605">
    <property type="component" value="Unassembled WGS sequence"/>
</dbReference>